<name>X1RB87_9ZZZZ</name>
<gene>
    <name evidence="1" type="ORF">S12H4_00963</name>
</gene>
<dbReference type="EMBL" id="BARW01000162">
    <property type="protein sequence ID" value="GAI60415.1"/>
    <property type="molecule type" value="Genomic_DNA"/>
</dbReference>
<proteinExistence type="predicted"/>
<sequence length="150" mass="17717">MYNSLKKYNNQLYTGMKIGGSHKWIYNDGKWNETKTAPNKWTINFNSVKTRVNPAPSNSGANIGTKFHWYIIADQIATKLNKDSYMTQMKGIKYKIGHKRPQWRTFSYNYPEQNSYKERVIKILEDILNKLKNENLPINDSITRFIFNEI</sequence>
<reference evidence="1" key="1">
    <citation type="journal article" date="2014" name="Front. Microbiol.">
        <title>High frequency of phylogenetically diverse reductive dehalogenase-homologous genes in deep subseafloor sedimentary metagenomes.</title>
        <authorList>
            <person name="Kawai M."/>
            <person name="Futagami T."/>
            <person name="Toyoda A."/>
            <person name="Takaki Y."/>
            <person name="Nishi S."/>
            <person name="Hori S."/>
            <person name="Arai W."/>
            <person name="Tsubouchi T."/>
            <person name="Morono Y."/>
            <person name="Uchiyama I."/>
            <person name="Ito T."/>
            <person name="Fujiyama A."/>
            <person name="Inagaki F."/>
            <person name="Takami H."/>
        </authorList>
    </citation>
    <scope>NUCLEOTIDE SEQUENCE</scope>
    <source>
        <strain evidence="1">Expedition CK06-06</strain>
    </source>
</reference>
<organism evidence="1">
    <name type="scientific">marine sediment metagenome</name>
    <dbReference type="NCBI Taxonomy" id="412755"/>
    <lineage>
        <taxon>unclassified sequences</taxon>
        <taxon>metagenomes</taxon>
        <taxon>ecological metagenomes</taxon>
    </lineage>
</organism>
<evidence type="ECO:0000313" key="1">
    <source>
        <dbReference type="EMBL" id="GAI60415.1"/>
    </source>
</evidence>
<accession>X1RB87</accession>
<dbReference type="AlphaFoldDB" id="X1RB87"/>
<protein>
    <submittedName>
        <fullName evidence="1">Uncharacterized protein</fullName>
    </submittedName>
</protein>
<comment type="caution">
    <text evidence="1">The sequence shown here is derived from an EMBL/GenBank/DDBJ whole genome shotgun (WGS) entry which is preliminary data.</text>
</comment>